<evidence type="ECO:0000313" key="1">
    <source>
        <dbReference type="EMBL" id="RTE74702.1"/>
    </source>
</evidence>
<protein>
    <submittedName>
        <fullName evidence="1">Uncharacterized protein</fullName>
    </submittedName>
</protein>
<accession>A0A430LG50</accession>
<name>A0A430LG50_9HYPO</name>
<organism evidence="1 2">
    <name type="scientific">Fusarium euwallaceae</name>
    <dbReference type="NCBI Taxonomy" id="1147111"/>
    <lineage>
        <taxon>Eukaryota</taxon>
        <taxon>Fungi</taxon>
        <taxon>Dikarya</taxon>
        <taxon>Ascomycota</taxon>
        <taxon>Pezizomycotina</taxon>
        <taxon>Sordariomycetes</taxon>
        <taxon>Hypocreomycetidae</taxon>
        <taxon>Hypocreales</taxon>
        <taxon>Nectriaceae</taxon>
        <taxon>Fusarium</taxon>
        <taxon>Fusarium solani species complex</taxon>
    </lineage>
</organism>
<keyword evidence="2" id="KW-1185">Reference proteome</keyword>
<proteinExistence type="predicted"/>
<evidence type="ECO:0000313" key="2">
    <source>
        <dbReference type="Proteomes" id="UP000287124"/>
    </source>
</evidence>
<dbReference type="AlphaFoldDB" id="A0A430LG50"/>
<reference evidence="1 2" key="1">
    <citation type="submission" date="2017-06" db="EMBL/GenBank/DDBJ databases">
        <title>Comparative genomic analysis of Ambrosia Fusariam Clade fungi.</title>
        <authorList>
            <person name="Stajich J.E."/>
            <person name="Carrillo J."/>
            <person name="Kijimoto T."/>
            <person name="Eskalen A."/>
            <person name="O'Donnell K."/>
            <person name="Kasson M."/>
        </authorList>
    </citation>
    <scope>NUCLEOTIDE SEQUENCE [LARGE SCALE GENOMIC DNA]</scope>
    <source>
        <strain evidence="1 2">UCR1854</strain>
    </source>
</reference>
<dbReference type="EMBL" id="MIKF01000211">
    <property type="protein sequence ID" value="RTE74702.1"/>
    <property type="molecule type" value="Genomic_DNA"/>
</dbReference>
<sequence length="82" mass="9349">MDKIDTVDESPVSHVVGQDVVAQIQPVLHTMPTIQKLCQRPRYMSPYMRKTLQSKRLLLLQLTPSLLETRPISGHVNNQATR</sequence>
<comment type="caution">
    <text evidence="1">The sequence shown here is derived from an EMBL/GenBank/DDBJ whole genome shotgun (WGS) entry which is preliminary data.</text>
</comment>
<dbReference type="Proteomes" id="UP000287124">
    <property type="component" value="Unassembled WGS sequence"/>
</dbReference>
<gene>
    <name evidence="1" type="ORF">BHE90_010845</name>
</gene>